<evidence type="ECO:0000313" key="2">
    <source>
        <dbReference type="Proteomes" id="UP001596099"/>
    </source>
</evidence>
<dbReference type="Proteomes" id="UP001596099">
    <property type="component" value="Unassembled WGS sequence"/>
</dbReference>
<name>A0ABD5RQW1_9EURY</name>
<dbReference type="EMBL" id="JBHSQH010000001">
    <property type="protein sequence ID" value="MFC5972922.1"/>
    <property type="molecule type" value="Genomic_DNA"/>
</dbReference>
<sequence length="113" mass="12353">MLSIRHALCVLLVCTLVSPLGQPRSTAVVDRFEGDRAVLATDGDETVVLARERLPREGRHVDAVFRLSLAHGAVTSLTYDAVATRYRGSRARSRFDRLSRPLGSRYGTGGNQS</sequence>
<keyword evidence="2" id="KW-1185">Reference proteome</keyword>
<protein>
    <submittedName>
        <fullName evidence="1">DUF3006 domain-containing protein</fullName>
    </submittedName>
</protein>
<comment type="caution">
    <text evidence="1">The sequence shown here is derived from an EMBL/GenBank/DDBJ whole genome shotgun (WGS) entry which is preliminary data.</text>
</comment>
<dbReference type="AlphaFoldDB" id="A0ABD5RQW1"/>
<dbReference type="InterPro" id="IPR021377">
    <property type="entry name" value="DUF3006"/>
</dbReference>
<dbReference type="Pfam" id="PF11213">
    <property type="entry name" value="DUF3006"/>
    <property type="match status" value="1"/>
</dbReference>
<dbReference type="RefSeq" id="WP_247416874.1">
    <property type="nucleotide sequence ID" value="NZ_JALLGW010000001.1"/>
</dbReference>
<organism evidence="1 2">
    <name type="scientific">Halomarina salina</name>
    <dbReference type="NCBI Taxonomy" id="1872699"/>
    <lineage>
        <taxon>Archaea</taxon>
        <taxon>Methanobacteriati</taxon>
        <taxon>Methanobacteriota</taxon>
        <taxon>Stenosarchaea group</taxon>
        <taxon>Halobacteria</taxon>
        <taxon>Halobacteriales</taxon>
        <taxon>Natronomonadaceae</taxon>
        <taxon>Halomarina</taxon>
    </lineage>
</organism>
<accession>A0ABD5RQW1</accession>
<gene>
    <name evidence="1" type="ORF">ACFPYI_16435</name>
</gene>
<reference evidence="1 2" key="1">
    <citation type="journal article" date="2019" name="Int. J. Syst. Evol. Microbiol.">
        <title>The Global Catalogue of Microorganisms (GCM) 10K type strain sequencing project: providing services to taxonomists for standard genome sequencing and annotation.</title>
        <authorList>
            <consortium name="The Broad Institute Genomics Platform"/>
            <consortium name="The Broad Institute Genome Sequencing Center for Infectious Disease"/>
            <person name="Wu L."/>
            <person name="Ma J."/>
        </authorList>
    </citation>
    <scope>NUCLEOTIDE SEQUENCE [LARGE SCALE GENOMIC DNA]</scope>
    <source>
        <strain evidence="1 2">CGMCC 1.12543</strain>
    </source>
</reference>
<evidence type="ECO:0000313" key="1">
    <source>
        <dbReference type="EMBL" id="MFC5972922.1"/>
    </source>
</evidence>
<proteinExistence type="predicted"/>